<proteinExistence type="predicted"/>
<dbReference type="SUPFAM" id="SSF54171">
    <property type="entry name" value="DNA-binding domain"/>
    <property type="match status" value="1"/>
</dbReference>
<dbReference type="Gene3D" id="3.30.730.10">
    <property type="entry name" value="AP2/ERF domain"/>
    <property type="match status" value="1"/>
</dbReference>
<evidence type="ECO:0000256" key="4">
    <source>
        <dbReference type="ARBA" id="ARBA00023163"/>
    </source>
</evidence>
<dbReference type="PANTHER" id="PTHR31190:SF480">
    <property type="entry name" value="ETHYLENE-RESPONSIVE TRANSCRIPTION FACTOR RAP2-12"/>
    <property type="match status" value="1"/>
</dbReference>
<dbReference type="InterPro" id="IPR001471">
    <property type="entry name" value="AP2/ERF_dom"/>
</dbReference>
<feature type="domain" description="AP2/ERF" evidence="6">
    <location>
        <begin position="119"/>
        <end position="176"/>
    </location>
</feature>
<gene>
    <name evidence="7" type="ORF">ZIOFF_044986</name>
</gene>
<evidence type="ECO:0000313" key="7">
    <source>
        <dbReference type="EMBL" id="KAG6497098.1"/>
    </source>
</evidence>
<comment type="caution">
    <text evidence="7">The sequence shown here is derived from an EMBL/GenBank/DDBJ whole genome shotgun (WGS) entry which is preliminary data.</text>
</comment>
<evidence type="ECO:0000256" key="1">
    <source>
        <dbReference type="ARBA" id="ARBA00004123"/>
    </source>
</evidence>
<evidence type="ECO:0000256" key="5">
    <source>
        <dbReference type="ARBA" id="ARBA00023242"/>
    </source>
</evidence>
<keyword evidence="4" id="KW-0804">Transcription</keyword>
<dbReference type="PROSITE" id="PS51032">
    <property type="entry name" value="AP2_ERF"/>
    <property type="match status" value="1"/>
</dbReference>
<dbReference type="SMART" id="SM00380">
    <property type="entry name" value="AP2"/>
    <property type="match status" value="1"/>
</dbReference>
<evidence type="ECO:0000259" key="6">
    <source>
        <dbReference type="PROSITE" id="PS51032"/>
    </source>
</evidence>
<dbReference type="GO" id="GO:0009873">
    <property type="term" value="P:ethylene-activated signaling pathway"/>
    <property type="evidence" value="ECO:0007669"/>
    <property type="project" value="InterPro"/>
</dbReference>
<reference evidence="7 8" key="1">
    <citation type="submission" date="2020-08" db="EMBL/GenBank/DDBJ databases">
        <title>Plant Genome Project.</title>
        <authorList>
            <person name="Zhang R.-G."/>
        </authorList>
    </citation>
    <scope>NUCLEOTIDE SEQUENCE [LARGE SCALE GENOMIC DNA]</scope>
    <source>
        <tissue evidence="7">Rhizome</tissue>
    </source>
</reference>
<evidence type="ECO:0000313" key="8">
    <source>
        <dbReference type="Proteomes" id="UP000734854"/>
    </source>
</evidence>
<evidence type="ECO:0000256" key="3">
    <source>
        <dbReference type="ARBA" id="ARBA00023125"/>
    </source>
</evidence>
<dbReference type="Proteomes" id="UP000734854">
    <property type="component" value="Unassembled WGS sequence"/>
</dbReference>
<dbReference type="GO" id="GO:0003677">
    <property type="term" value="F:DNA binding"/>
    <property type="evidence" value="ECO:0007669"/>
    <property type="project" value="UniProtKB-KW"/>
</dbReference>
<dbReference type="InterPro" id="IPR016177">
    <property type="entry name" value="DNA-bd_dom_sf"/>
</dbReference>
<dbReference type="AlphaFoldDB" id="A0A8J5G663"/>
<dbReference type="PRINTS" id="PR00367">
    <property type="entry name" value="ETHRSPELEMNT"/>
</dbReference>
<keyword evidence="5" id="KW-0539">Nucleus</keyword>
<dbReference type="GO" id="GO:0003700">
    <property type="term" value="F:DNA-binding transcription factor activity"/>
    <property type="evidence" value="ECO:0007669"/>
    <property type="project" value="InterPro"/>
</dbReference>
<dbReference type="InterPro" id="IPR044808">
    <property type="entry name" value="ERF_plant"/>
</dbReference>
<keyword evidence="2" id="KW-0805">Transcription regulation</keyword>
<comment type="subcellular location">
    <subcellularLocation>
        <location evidence="1">Nucleus</location>
    </subcellularLocation>
</comment>
<dbReference type="InterPro" id="IPR036955">
    <property type="entry name" value="AP2/ERF_dom_sf"/>
</dbReference>
<dbReference type="Pfam" id="PF00847">
    <property type="entry name" value="AP2"/>
    <property type="match status" value="1"/>
</dbReference>
<organism evidence="7 8">
    <name type="scientific">Zingiber officinale</name>
    <name type="common">Ginger</name>
    <name type="synonym">Amomum zingiber</name>
    <dbReference type="NCBI Taxonomy" id="94328"/>
    <lineage>
        <taxon>Eukaryota</taxon>
        <taxon>Viridiplantae</taxon>
        <taxon>Streptophyta</taxon>
        <taxon>Embryophyta</taxon>
        <taxon>Tracheophyta</taxon>
        <taxon>Spermatophyta</taxon>
        <taxon>Magnoliopsida</taxon>
        <taxon>Liliopsida</taxon>
        <taxon>Zingiberales</taxon>
        <taxon>Zingiberaceae</taxon>
        <taxon>Zingiber</taxon>
    </lineage>
</organism>
<sequence length="368" mass="40682">MCGGAIISNFIPTARLVTSDYLWPELKKRGASGARRKKIGCRRAAAAEVTEDDFEADFQDFEGEAMEFGADDEVQMSSGNQQCACSLLRLLCIDGTLGHKDVELNGPAVRSAKRNRKNQYRGIRQRPWGKWAAEIRDPRKGVRVWLGTYNTAEEAARAYDAEARRIRGKKAKVNFPEEAPPNVQSFLPSSNAPKLSKLNPSEKLNFNQNTNYLEGADQDISALFDFIDDKEPIKQSMNLNSFVEKKRKSPVDDCANKFYSDGRCNSIDCSEYGCESEGKTPEITSIIAASSAGSVGGVSVKKLIGNAESLSEELSVFESYMNFLQEPFLEGSPDVSAEDLLISDVAQEVNDEYLWSFADVLPMAVNGY</sequence>
<dbReference type="EMBL" id="JACMSC010000012">
    <property type="protein sequence ID" value="KAG6497098.1"/>
    <property type="molecule type" value="Genomic_DNA"/>
</dbReference>
<dbReference type="GO" id="GO:0005634">
    <property type="term" value="C:nucleus"/>
    <property type="evidence" value="ECO:0007669"/>
    <property type="project" value="UniProtKB-SubCell"/>
</dbReference>
<dbReference type="CDD" id="cd00018">
    <property type="entry name" value="AP2"/>
    <property type="match status" value="1"/>
</dbReference>
<name>A0A8J5G663_ZINOF</name>
<dbReference type="PANTHER" id="PTHR31190">
    <property type="entry name" value="DNA-BINDING DOMAIN"/>
    <property type="match status" value="1"/>
</dbReference>
<keyword evidence="8" id="KW-1185">Reference proteome</keyword>
<dbReference type="FunFam" id="3.30.730.10:FF:000001">
    <property type="entry name" value="Ethylene-responsive transcription factor 2"/>
    <property type="match status" value="1"/>
</dbReference>
<keyword evidence="3" id="KW-0238">DNA-binding</keyword>
<protein>
    <recommendedName>
        <fullName evidence="6">AP2/ERF domain-containing protein</fullName>
    </recommendedName>
</protein>
<evidence type="ECO:0000256" key="2">
    <source>
        <dbReference type="ARBA" id="ARBA00023015"/>
    </source>
</evidence>
<accession>A0A8J5G663</accession>